<evidence type="ECO:0000313" key="8">
    <source>
        <dbReference type="Proteomes" id="UP001162131"/>
    </source>
</evidence>
<evidence type="ECO:0000313" key="7">
    <source>
        <dbReference type="EMBL" id="CAG9321123.1"/>
    </source>
</evidence>
<keyword evidence="8" id="KW-1185">Reference proteome</keyword>
<comment type="caution">
    <text evidence="7">The sequence shown here is derived from an EMBL/GenBank/DDBJ whole genome shotgun (WGS) entry which is preliminary data.</text>
</comment>
<organism evidence="7 8">
    <name type="scientific">Blepharisma stoltei</name>
    <dbReference type="NCBI Taxonomy" id="1481888"/>
    <lineage>
        <taxon>Eukaryota</taxon>
        <taxon>Sar</taxon>
        <taxon>Alveolata</taxon>
        <taxon>Ciliophora</taxon>
        <taxon>Postciliodesmatophora</taxon>
        <taxon>Heterotrichea</taxon>
        <taxon>Heterotrichida</taxon>
        <taxon>Blepharismidae</taxon>
        <taxon>Blepharisma</taxon>
    </lineage>
</organism>
<dbReference type="SUPFAM" id="SSF81338">
    <property type="entry name" value="Aquaporin-like"/>
    <property type="match status" value="1"/>
</dbReference>
<keyword evidence="2" id="KW-0813">Transport</keyword>
<evidence type="ECO:0008006" key="9">
    <source>
        <dbReference type="Google" id="ProtNLM"/>
    </source>
</evidence>
<dbReference type="PANTHER" id="PTHR45724">
    <property type="entry name" value="AQUAPORIN NIP2-1"/>
    <property type="match status" value="1"/>
</dbReference>
<dbReference type="InterPro" id="IPR023271">
    <property type="entry name" value="Aquaporin-like"/>
</dbReference>
<evidence type="ECO:0000256" key="6">
    <source>
        <dbReference type="SAM" id="Phobius"/>
    </source>
</evidence>
<evidence type="ECO:0000256" key="4">
    <source>
        <dbReference type="ARBA" id="ARBA00022989"/>
    </source>
</evidence>
<dbReference type="Gene3D" id="1.20.1080.10">
    <property type="entry name" value="Glycerol uptake facilitator protein"/>
    <property type="match status" value="1"/>
</dbReference>
<evidence type="ECO:0000256" key="3">
    <source>
        <dbReference type="ARBA" id="ARBA00022692"/>
    </source>
</evidence>
<accession>A0AAU9JC06</accession>
<evidence type="ECO:0000256" key="2">
    <source>
        <dbReference type="ARBA" id="ARBA00022448"/>
    </source>
</evidence>
<dbReference type="InterPro" id="IPR000425">
    <property type="entry name" value="MIP"/>
</dbReference>
<dbReference type="GO" id="GO:0015267">
    <property type="term" value="F:channel activity"/>
    <property type="evidence" value="ECO:0007669"/>
    <property type="project" value="InterPro"/>
</dbReference>
<keyword evidence="5 6" id="KW-0472">Membrane</keyword>
<dbReference type="AlphaFoldDB" id="A0AAU9JC06"/>
<dbReference type="GO" id="GO:0016020">
    <property type="term" value="C:membrane"/>
    <property type="evidence" value="ECO:0007669"/>
    <property type="project" value="UniProtKB-SubCell"/>
</dbReference>
<dbReference type="EMBL" id="CAJZBQ010000027">
    <property type="protein sequence ID" value="CAG9321123.1"/>
    <property type="molecule type" value="Genomic_DNA"/>
</dbReference>
<dbReference type="Pfam" id="PF00230">
    <property type="entry name" value="MIP"/>
    <property type="match status" value="1"/>
</dbReference>
<sequence>MAQIKMNLLKKLCAEAYATALLTLVIVGKNLDGPLVGCAFWMCIQGTNMIHSFHFNPCVQIASIIHKKALNQLTNKDRQYLLWSIFAQIIGAIPGVFAAWWIYDSDFYYKTGHKYNDAQKFFAEMLFSVHFILCTMGITFWPDNKLIGSLVVSGALTAGIETVGHISGACFNPTICFTVNIIQGIRTGDSEHFEYLWLYFTAPVIAIFISAGLACIIHFPPEKTIPKLEEVKEKKRNKNTGHEVVETVHSIDLQVAKKV</sequence>
<protein>
    <recommendedName>
        <fullName evidence="9">Aquaporin</fullName>
    </recommendedName>
</protein>
<reference evidence="7" key="1">
    <citation type="submission" date="2021-09" db="EMBL/GenBank/DDBJ databases">
        <authorList>
            <consortium name="AG Swart"/>
            <person name="Singh M."/>
            <person name="Singh A."/>
            <person name="Seah K."/>
            <person name="Emmerich C."/>
        </authorList>
    </citation>
    <scope>NUCLEOTIDE SEQUENCE</scope>
    <source>
        <strain evidence="7">ATCC30299</strain>
    </source>
</reference>
<dbReference type="Proteomes" id="UP001162131">
    <property type="component" value="Unassembled WGS sequence"/>
</dbReference>
<gene>
    <name evidence="7" type="ORF">BSTOLATCC_MIC27691</name>
</gene>
<comment type="subcellular location">
    <subcellularLocation>
        <location evidence="1">Membrane</location>
        <topology evidence="1">Multi-pass membrane protein</topology>
    </subcellularLocation>
</comment>
<feature type="transmembrane region" description="Helical" evidence="6">
    <location>
        <begin position="121"/>
        <end position="141"/>
    </location>
</feature>
<proteinExistence type="predicted"/>
<evidence type="ECO:0000256" key="5">
    <source>
        <dbReference type="ARBA" id="ARBA00023136"/>
    </source>
</evidence>
<keyword evidence="3 6" id="KW-0812">Transmembrane</keyword>
<dbReference type="PANTHER" id="PTHR45724:SF13">
    <property type="entry name" value="AQUAPORIN NIP1-1-RELATED"/>
    <property type="match status" value="1"/>
</dbReference>
<feature type="transmembrane region" description="Helical" evidence="6">
    <location>
        <begin position="80"/>
        <end position="101"/>
    </location>
</feature>
<feature type="transmembrane region" description="Helical" evidence="6">
    <location>
        <begin position="196"/>
        <end position="219"/>
    </location>
</feature>
<keyword evidence="4 6" id="KW-1133">Transmembrane helix</keyword>
<evidence type="ECO:0000256" key="1">
    <source>
        <dbReference type="ARBA" id="ARBA00004141"/>
    </source>
</evidence>
<name>A0AAU9JC06_9CILI</name>
<dbReference type="InterPro" id="IPR034294">
    <property type="entry name" value="Aquaporin_transptr"/>
</dbReference>